<dbReference type="HOGENOM" id="CLU_149452_0_0_1"/>
<gene>
    <name evidence="3" type="ORF">F503_07874</name>
</gene>
<feature type="region of interest" description="Disordered" evidence="1">
    <location>
        <begin position="1"/>
        <end position="23"/>
    </location>
</feature>
<dbReference type="AlphaFoldDB" id="S3CL71"/>
<reference evidence="3 4" key="1">
    <citation type="journal article" date="2013" name="BMC Genomics">
        <title>The genome and transcriptome of the pine saprophyte Ophiostoma piceae, and a comparison with the bark beetle-associated pine pathogen Grosmannia clavigera.</title>
        <authorList>
            <person name="Haridas S."/>
            <person name="Wang Y."/>
            <person name="Lim L."/>
            <person name="Massoumi Alamouti S."/>
            <person name="Jackman S."/>
            <person name="Docking R."/>
            <person name="Robertson G."/>
            <person name="Birol I."/>
            <person name="Bohlmann J."/>
            <person name="Breuil C."/>
        </authorList>
    </citation>
    <scope>NUCLEOTIDE SEQUENCE [LARGE SCALE GENOMIC DNA]</scope>
    <source>
        <strain evidence="3 4">UAMH 11346</strain>
    </source>
</reference>
<accession>S3CL71</accession>
<dbReference type="InterPro" id="IPR019434">
    <property type="entry name" value="DUF2423"/>
</dbReference>
<dbReference type="PANTHER" id="PTHR28219">
    <property type="entry name" value="UPF0642 PROTEIN YBL028C"/>
    <property type="match status" value="1"/>
</dbReference>
<keyword evidence="4" id="KW-1185">Reference proteome</keyword>
<dbReference type="PANTHER" id="PTHR28219:SF1">
    <property type="entry name" value="UPF0642 PROTEIN YBL028C"/>
    <property type="match status" value="1"/>
</dbReference>
<evidence type="ECO:0000256" key="1">
    <source>
        <dbReference type="SAM" id="MobiDB-lite"/>
    </source>
</evidence>
<evidence type="ECO:0000259" key="2">
    <source>
        <dbReference type="Pfam" id="PF10338"/>
    </source>
</evidence>
<dbReference type="eggNOG" id="ENOG502SXGY">
    <property type="taxonomic scope" value="Eukaryota"/>
</dbReference>
<sequence>MAKSARASSRKANNQKLKRNVFGPVETARTDRLSAKLMELVAQAKPAHEEKKEEEVMEEDPTPSDQLKEEASAMDVDAGAVKIVSSKKRIEKRRSVKKGSIVFPRYKDRKNTTRRK</sequence>
<feature type="domain" description="DUF2423" evidence="2">
    <location>
        <begin position="1"/>
        <end position="43"/>
    </location>
</feature>
<proteinExistence type="predicted"/>
<feature type="compositionally biased region" description="Low complexity" evidence="1">
    <location>
        <begin position="1"/>
        <end position="12"/>
    </location>
</feature>
<protein>
    <submittedName>
        <fullName evidence="3">Gpi ethanolamine phosphate transferase</fullName>
    </submittedName>
</protein>
<dbReference type="GO" id="GO:0030687">
    <property type="term" value="C:preribosome, large subunit precursor"/>
    <property type="evidence" value="ECO:0007669"/>
    <property type="project" value="TreeGrafter"/>
</dbReference>
<dbReference type="Pfam" id="PF10338">
    <property type="entry name" value="YBL028C_N"/>
    <property type="match status" value="1"/>
</dbReference>
<evidence type="ECO:0000313" key="4">
    <source>
        <dbReference type="Proteomes" id="UP000016923"/>
    </source>
</evidence>
<name>S3CL71_OPHP1</name>
<dbReference type="OMA" id="PIIREHK"/>
<dbReference type="EMBL" id="KE148151">
    <property type="protein sequence ID" value="EPE07223.1"/>
    <property type="molecule type" value="Genomic_DNA"/>
</dbReference>
<dbReference type="OrthoDB" id="4087970at2759"/>
<dbReference type="VEuPathDB" id="FungiDB:F503_07874"/>
<feature type="region of interest" description="Disordered" evidence="1">
    <location>
        <begin position="44"/>
        <end position="75"/>
    </location>
</feature>
<evidence type="ECO:0000313" key="3">
    <source>
        <dbReference type="EMBL" id="EPE07223.1"/>
    </source>
</evidence>
<organism evidence="3 4">
    <name type="scientific">Ophiostoma piceae (strain UAMH 11346)</name>
    <name type="common">Sap stain fungus</name>
    <dbReference type="NCBI Taxonomy" id="1262450"/>
    <lineage>
        <taxon>Eukaryota</taxon>
        <taxon>Fungi</taxon>
        <taxon>Dikarya</taxon>
        <taxon>Ascomycota</taxon>
        <taxon>Pezizomycotina</taxon>
        <taxon>Sordariomycetes</taxon>
        <taxon>Sordariomycetidae</taxon>
        <taxon>Ophiostomatales</taxon>
        <taxon>Ophiostomataceae</taxon>
        <taxon>Ophiostoma</taxon>
    </lineage>
</organism>
<dbReference type="GO" id="GO:0016740">
    <property type="term" value="F:transferase activity"/>
    <property type="evidence" value="ECO:0007669"/>
    <property type="project" value="UniProtKB-KW"/>
</dbReference>
<dbReference type="Proteomes" id="UP000016923">
    <property type="component" value="Unassembled WGS sequence"/>
</dbReference>
<keyword evidence="3" id="KW-0808">Transferase</keyword>